<keyword evidence="1" id="KW-0812">Transmembrane</keyword>
<dbReference type="Proteomes" id="UP000752012">
    <property type="component" value="Unassembled WGS sequence"/>
</dbReference>
<keyword evidence="3" id="KW-1185">Reference proteome</keyword>
<evidence type="ECO:0000256" key="1">
    <source>
        <dbReference type="SAM" id="Phobius"/>
    </source>
</evidence>
<gene>
    <name evidence="2" type="ORF">HCN83_04445</name>
</gene>
<dbReference type="RefSeq" id="WP_168005118.1">
    <property type="nucleotide sequence ID" value="NZ_JAATHJ010000004.1"/>
</dbReference>
<comment type="caution">
    <text evidence="2">The sequence shown here is derived from an EMBL/GenBank/DDBJ whole genome shotgun (WGS) entry which is preliminary data.</text>
</comment>
<feature type="transmembrane region" description="Helical" evidence="1">
    <location>
        <begin position="104"/>
        <end position="121"/>
    </location>
</feature>
<dbReference type="AlphaFoldDB" id="A0A969TUC8"/>
<reference evidence="2 3" key="1">
    <citation type="submission" date="2020-03" db="EMBL/GenBank/DDBJ databases">
        <title>Assessment of the enzymatic potential of alkaline-tolerant lipase obtained from Bacillus luteus H11 (technogenic soil) for the bioremediation of saline soils contaminated with petroleum substances.</title>
        <authorList>
            <person name="Kalwasinska A."/>
        </authorList>
    </citation>
    <scope>NUCLEOTIDE SEQUENCE [LARGE SCALE GENOMIC DNA]</scope>
    <source>
        <strain evidence="2 3">H11</strain>
    </source>
</reference>
<evidence type="ECO:0000313" key="2">
    <source>
        <dbReference type="EMBL" id="NJP36831.1"/>
    </source>
</evidence>
<keyword evidence="1" id="KW-1133">Transmembrane helix</keyword>
<dbReference type="EMBL" id="JAATHJ010000004">
    <property type="protein sequence ID" value="NJP36831.1"/>
    <property type="molecule type" value="Genomic_DNA"/>
</dbReference>
<keyword evidence="1" id="KW-0472">Membrane</keyword>
<organism evidence="2 3">
    <name type="scientific">Alkalicoccus luteus</name>
    <dbReference type="NCBI Taxonomy" id="1237094"/>
    <lineage>
        <taxon>Bacteria</taxon>
        <taxon>Bacillati</taxon>
        <taxon>Bacillota</taxon>
        <taxon>Bacilli</taxon>
        <taxon>Bacillales</taxon>
        <taxon>Bacillaceae</taxon>
        <taxon>Alkalicoccus</taxon>
    </lineage>
</organism>
<feature type="transmembrane region" description="Helical" evidence="1">
    <location>
        <begin position="173"/>
        <end position="193"/>
    </location>
</feature>
<sequence length="196" mass="22463">MSAHPDSLSKYELYRLRRLEKLAYAGMIVAYSAGSALLAYVIPLQLLLFASAAALTSYTIYRIQRGPREPWLAASRRLEAYEKQKLGPDWPKAVKQRDPRQKRYAWLSAFGVVLLLTGGWLTEPGTYYSLTMAEFTGFTLLVLLTFVVYYHFEKKPIDLATAGWEYQMLKPKFTKWKVMSLFAIHYFFINAGVPGL</sequence>
<feature type="transmembrane region" description="Helical" evidence="1">
    <location>
        <begin position="46"/>
        <end position="63"/>
    </location>
</feature>
<protein>
    <submittedName>
        <fullName evidence="2">Uncharacterized protein</fullName>
    </submittedName>
</protein>
<accession>A0A969TUC8</accession>
<feature type="transmembrane region" description="Helical" evidence="1">
    <location>
        <begin position="127"/>
        <end position="152"/>
    </location>
</feature>
<name>A0A969TUC8_9BACI</name>
<evidence type="ECO:0000313" key="3">
    <source>
        <dbReference type="Proteomes" id="UP000752012"/>
    </source>
</evidence>
<proteinExistence type="predicted"/>